<dbReference type="PANTHER" id="PTHR43591">
    <property type="entry name" value="METHYLTRANSFERASE"/>
    <property type="match status" value="1"/>
</dbReference>
<dbReference type="SUPFAM" id="SSF53335">
    <property type="entry name" value="S-adenosyl-L-methionine-dependent methyltransferases"/>
    <property type="match status" value="1"/>
</dbReference>
<dbReference type="EMBL" id="FUEG01000011">
    <property type="protein sequence ID" value="SJL10197.1"/>
    <property type="molecule type" value="Genomic_DNA"/>
</dbReference>
<dbReference type="Proteomes" id="UP000219338">
    <property type="component" value="Unassembled WGS sequence"/>
</dbReference>
<accession>A0A284RN66</accession>
<dbReference type="Gene3D" id="3.40.50.150">
    <property type="entry name" value="Vaccinia Virus protein VP39"/>
    <property type="match status" value="1"/>
</dbReference>
<reference evidence="3" key="1">
    <citation type="journal article" date="2017" name="Nat. Ecol. Evol.">
        <title>Genome expansion and lineage-specific genetic innovations in the forest pathogenic fungi Armillaria.</title>
        <authorList>
            <person name="Sipos G."/>
            <person name="Prasanna A.N."/>
            <person name="Walter M.C."/>
            <person name="O'Connor E."/>
            <person name="Balint B."/>
            <person name="Krizsan K."/>
            <person name="Kiss B."/>
            <person name="Hess J."/>
            <person name="Varga T."/>
            <person name="Slot J."/>
            <person name="Riley R."/>
            <person name="Boka B."/>
            <person name="Rigling D."/>
            <person name="Barry K."/>
            <person name="Lee J."/>
            <person name="Mihaltcheva S."/>
            <person name="LaButti K."/>
            <person name="Lipzen A."/>
            <person name="Waldron R."/>
            <person name="Moloney N.M."/>
            <person name="Sperisen C."/>
            <person name="Kredics L."/>
            <person name="Vagvoelgyi C."/>
            <person name="Patrignani A."/>
            <person name="Fitzpatrick D."/>
            <person name="Nagy I."/>
            <person name="Doyle S."/>
            <person name="Anderson J.B."/>
            <person name="Grigoriev I.V."/>
            <person name="Gueldener U."/>
            <person name="Muensterkoetter M."/>
            <person name="Nagy L.G."/>
        </authorList>
    </citation>
    <scope>NUCLEOTIDE SEQUENCE [LARGE SCALE GENOMIC DNA]</scope>
    <source>
        <strain evidence="3">C18/9</strain>
    </source>
</reference>
<dbReference type="CDD" id="cd02440">
    <property type="entry name" value="AdoMet_MTases"/>
    <property type="match status" value="1"/>
</dbReference>
<feature type="domain" description="Methyltransferase" evidence="1">
    <location>
        <begin position="76"/>
        <end position="168"/>
    </location>
</feature>
<keyword evidence="3" id="KW-1185">Reference proteome</keyword>
<dbReference type="Pfam" id="PF13649">
    <property type="entry name" value="Methyltransf_25"/>
    <property type="match status" value="1"/>
</dbReference>
<name>A0A284RN66_ARMOS</name>
<organism evidence="2 3">
    <name type="scientific">Armillaria ostoyae</name>
    <name type="common">Armillaria root rot fungus</name>
    <dbReference type="NCBI Taxonomy" id="47428"/>
    <lineage>
        <taxon>Eukaryota</taxon>
        <taxon>Fungi</taxon>
        <taxon>Dikarya</taxon>
        <taxon>Basidiomycota</taxon>
        <taxon>Agaricomycotina</taxon>
        <taxon>Agaricomycetes</taxon>
        <taxon>Agaricomycetidae</taxon>
        <taxon>Agaricales</taxon>
        <taxon>Marasmiineae</taxon>
        <taxon>Physalacriaceae</taxon>
        <taxon>Armillaria</taxon>
    </lineage>
</organism>
<dbReference type="InterPro" id="IPR041698">
    <property type="entry name" value="Methyltransf_25"/>
</dbReference>
<proteinExistence type="predicted"/>
<dbReference type="OrthoDB" id="184880at2759"/>
<evidence type="ECO:0000313" key="3">
    <source>
        <dbReference type="Proteomes" id="UP000219338"/>
    </source>
</evidence>
<protein>
    <recommendedName>
        <fullName evidence="1">Methyltransferase domain-containing protein</fullName>
    </recommendedName>
</protein>
<dbReference type="OMA" id="MMHRDIT"/>
<dbReference type="STRING" id="47428.A0A284RN66"/>
<dbReference type="InterPro" id="IPR029063">
    <property type="entry name" value="SAM-dependent_MTases_sf"/>
</dbReference>
<evidence type="ECO:0000259" key="1">
    <source>
        <dbReference type="Pfam" id="PF13649"/>
    </source>
</evidence>
<dbReference type="AlphaFoldDB" id="A0A284RN66"/>
<gene>
    <name evidence="2" type="ORF">ARMOST_13581</name>
</gene>
<sequence>MSSFSSSSPFSSLRRLVGRALQPQRVWPSSPDVHYILPSDALEKQRLELQHSLLRRTLCDRKSVLPPITLKPGDKVLDSGTGTGSWVMLLAKEVSPSISLTAIDIQSKIFPKSFPRNVIFSIHSVTELPGEWTDSYSLVNQRVLYAALTESQWIAALSEIYRVLAPGGWVQIIEGSTISTHMGPYSEKIGSILGKMYSHKGLLIDVAKRLPDMLVREGFINVHSETQALPLGAWAGTDGLEHRDNLISVYSAMRGPIFKADGFGLVSSEREYDDLLDGLAKEWDNGRGVSASKDWTAIYAQKSSTV</sequence>
<evidence type="ECO:0000313" key="2">
    <source>
        <dbReference type="EMBL" id="SJL10197.1"/>
    </source>
</evidence>